<sequence>MPIRFWWLPLITFFVFPGCRRQEPYPIRFFREEVKIVIDSFRVTVAGTYHFKNLTNQSKTAKVCYPFPIDEFHFYPDLILTSEFDYTKNDSGITLLKNFKPMAQESLSILYQQKLKDRQVRYILLTTKHWQRPLTEARFVISLPKDFKSPQFSYRPDSLRQQDQRRYYYLTKKNFFPKKDLIITWQ</sequence>
<gene>
    <name evidence="1" type="ORF">ENW73_09590</name>
</gene>
<reference evidence="1" key="1">
    <citation type="journal article" date="2020" name="mSystems">
        <title>Genome- and Community-Level Interaction Insights into Carbon Utilization and Element Cycling Functions of Hydrothermarchaeota in Hydrothermal Sediment.</title>
        <authorList>
            <person name="Zhou Z."/>
            <person name="Liu Y."/>
            <person name="Xu W."/>
            <person name="Pan J."/>
            <person name="Luo Z.H."/>
            <person name="Li M."/>
        </authorList>
    </citation>
    <scope>NUCLEOTIDE SEQUENCE [LARGE SCALE GENOMIC DNA]</scope>
    <source>
        <strain evidence="1">SpSt-876</strain>
    </source>
</reference>
<dbReference type="EMBL" id="DTLI01000227">
    <property type="protein sequence ID" value="HHS53083.1"/>
    <property type="molecule type" value="Genomic_DNA"/>
</dbReference>
<organism evidence="1">
    <name type="scientific">candidate division WOR-3 bacterium</name>
    <dbReference type="NCBI Taxonomy" id="2052148"/>
    <lineage>
        <taxon>Bacteria</taxon>
        <taxon>Bacteria division WOR-3</taxon>
    </lineage>
</organism>
<evidence type="ECO:0000313" key="1">
    <source>
        <dbReference type="EMBL" id="HHS53083.1"/>
    </source>
</evidence>
<name>A0A7C6EHH4_UNCW3</name>
<accession>A0A7C6EHH4</accession>
<proteinExistence type="predicted"/>
<dbReference type="AlphaFoldDB" id="A0A7C6EHH4"/>
<protein>
    <submittedName>
        <fullName evidence="1">Uncharacterized protein</fullName>
    </submittedName>
</protein>
<comment type="caution">
    <text evidence="1">The sequence shown here is derived from an EMBL/GenBank/DDBJ whole genome shotgun (WGS) entry which is preliminary data.</text>
</comment>